<protein>
    <submittedName>
        <fullName evidence="2">Uncharacterized protein</fullName>
    </submittedName>
</protein>
<feature type="chain" id="PRO_5045245471" evidence="1">
    <location>
        <begin position="26"/>
        <end position="137"/>
    </location>
</feature>
<evidence type="ECO:0000256" key="1">
    <source>
        <dbReference type="SAM" id="SignalP"/>
    </source>
</evidence>
<feature type="signal peptide" evidence="1">
    <location>
        <begin position="1"/>
        <end position="25"/>
    </location>
</feature>
<dbReference type="RefSeq" id="WP_209147958.1">
    <property type="nucleotide sequence ID" value="NZ_JAGHKP010000004.1"/>
</dbReference>
<keyword evidence="1" id="KW-0732">Signal</keyword>
<evidence type="ECO:0000313" key="2">
    <source>
        <dbReference type="EMBL" id="MBO9154844.1"/>
    </source>
</evidence>
<gene>
    <name evidence="2" type="ORF">J7I43_21630</name>
</gene>
<dbReference type="Proteomes" id="UP000679126">
    <property type="component" value="Unassembled WGS sequence"/>
</dbReference>
<organism evidence="2 3">
    <name type="scientific">Chitinophaga chungangae</name>
    <dbReference type="NCBI Taxonomy" id="2821488"/>
    <lineage>
        <taxon>Bacteria</taxon>
        <taxon>Pseudomonadati</taxon>
        <taxon>Bacteroidota</taxon>
        <taxon>Chitinophagia</taxon>
        <taxon>Chitinophagales</taxon>
        <taxon>Chitinophagaceae</taxon>
        <taxon>Chitinophaga</taxon>
    </lineage>
</organism>
<accession>A0ABS3YJI2</accession>
<keyword evidence="3" id="KW-1185">Reference proteome</keyword>
<dbReference type="EMBL" id="JAGHKP010000004">
    <property type="protein sequence ID" value="MBO9154844.1"/>
    <property type="molecule type" value="Genomic_DNA"/>
</dbReference>
<name>A0ABS3YJI2_9BACT</name>
<sequence>MKTFKFNFAFFVAILAMSAALTTHAGIFGKRVITRCFTEVGLFNCMGSYVILDGNANPPALCSEATELAASHPTVASASLANSIPGGDVCGGGDFFCCLTVSETSPADPEYNCSPFLDLGEGFKKYKVEAVYCKEIR</sequence>
<proteinExistence type="predicted"/>
<reference evidence="3" key="1">
    <citation type="submission" date="2021-03" db="EMBL/GenBank/DDBJ databases">
        <title>Assistant Professor.</title>
        <authorList>
            <person name="Huq M.A."/>
        </authorList>
    </citation>
    <scope>NUCLEOTIDE SEQUENCE [LARGE SCALE GENOMIC DNA]</scope>
    <source>
        <strain evidence="3">MAH-28</strain>
    </source>
</reference>
<evidence type="ECO:0000313" key="3">
    <source>
        <dbReference type="Proteomes" id="UP000679126"/>
    </source>
</evidence>
<comment type="caution">
    <text evidence="2">The sequence shown here is derived from an EMBL/GenBank/DDBJ whole genome shotgun (WGS) entry which is preliminary data.</text>
</comment>